<feature type="compositionally biased region" description="Low complexity" evidence="1">
    <location>
        <begin position="136"/>
        <end position="145"/>
    </location>
</feature>
<comment type="caution">
    <text evidence="2">The sequence shown here is derived from an EMBL/GenBank/DDBJ whole genome shotgun (WGS) entry which is preliminary data.</text>
</comment>
<feature type="compositionally biased region" description="Pro residues" evidence="1">
    <location>
        <begin position="152"/>
        <end position="166"/>
    </location>
</feature>
<organism evidence="2 3">
    <name type="scientific">Bombardia bombarda</name>
    <dbReference type="NCBI Taxonomy" id="252184"/>
    <lineage>
        <taxon>Eukaryota</taxon>
        <taxon>Fungi</taxon>
        <taxon>Dikarya</taxon>
        <taxon>Ascomycota</taxon>
        <taxon>Pezizomycotina</taxon>
        <taxon>Sordariomycetes</taxon>
        <taxon>Sordariomycetidae</taxon>
        <taxon>Sordariales</taxon>
        <taxon>Lasiosphaeriaceae</taxon>
        <taxon>Bombardia</taxon>
    </lineage>
</organism>
<dbReference type="Proteomes" id="UP001174934">
    <property type="component" value="Unassembled WGS sequence"/>
</dbReference>
<keyword evidence="3" id="KW-1185">Reference proteome</keyword>
<dbReference type="EMBL" id="JAULSR010000002">
    <property type="protein sequence ID" value="KAK0629521.1"/>
    <property type="molecule type" value="Genomic_DNA"/>
</dbReference>
<feature type="compositionally biased region" description="Basic residues" evidence="1">
    <location>
        <begin position="9"/>
        <end position="19"/>
    </location>
</feature>
<protein>
    <submittedName>
        <fullName evidence="2">Uncharacterized protein</fullName>
    </submittedName>
</protein>
<evidence type="ECO:0000313" key="3">
    <source>
        <dbReference type="Proteomes" id="UP001174934"/>
    </source>
</evidence>
<feature type="region of interest" description="Disordered" evidence="1">
    <location>
        <begin position="1"/>
        <end position="166"/>
    </location>
</feature>
<evidence type="ECO:0000256" key="1">
    <source>
        <dbReference type="SAM" id="MobiDB-lite"/>
    </source>
</evidence>
<accession>A0AA39X8Y9</accession>
<reference evidence="2" key="1">
    <citation type="submission" date="2023-06" db="EMBL/GenBank/DDBJ databases">
        <title>Genome-scale phylogeny and comparative genomics of the fungal order Sordariales.</title>
        <authorList>
            <consortium name="Lawrence Berkeley National Laboratory"/>
            <person name="Hensen N."/>
            <person name="Bonometti L."/>
            <person name="Westerberg I."/>
            <person name="Brannstrom I.O."/>
            <person name="Guillou S."/>
            <person name="Cros-Aarteil S."/>
            <person name="Calhoun S."/>
            <person name="Haridas S."/>
            <person name="Kuo A."/>
            <person name="Mondo S."/>
            <person name="Pangilinan J."/>
            <person name="Riley R."/>
            <person name="LaButti K."/>
            <person name="Andreopoulos B."/>
            <person name="Lipzen A."/>
            <person name="Chen C."/>
            <person name="Yanf M."/>
            <person name="Daum C."/>
            <person name="Ng V."/>
            <person name="Clum A."/>
            <person name="Steindorff A."/>
            <person name="Ohm R."/>
            <person name="Martin F."/>
            <person name="Silar P."/>
            <person name="Natvig D."/>
            <person name="Lalanne C."/>
            <person name="Gautier V."/>
            <person name="Ament-velasquez S.L."/>
            <person name="Kruys A."/>
            <person name="Hutchinson M.I."/>
            <person name="Powell A.J."/>
            <person name="Barry K."/>
            <person name="Miller A.N."/>
            <person name="Grigoriev I.V."/>
            <person name="Debuchy R."/>
            <person name="Gladieux P."/>
            <person name="Thoren M.H."/>
            <person name="Johannesson H."/>
        </authorList>
    </citation>
    <scope>NUCLEOTIDE SEQUENCE</scope>
    <source>
        <strain evidence="2">SMH3391-2</strain>
    </source>
</reference>
<feature type="compositionally biased region" description="Pro residues" evidence="1">
    <location>
        <begin position="228"/>
        <end position="251"/>
    </location>
</feature>
<name>A0AA39X8Y9_9PEZI</name>
<evidence type="ECO:0000313" key="2">
    <source>
        <dbReference type="EMBL" id="KAK0629521.1"/>
    </source>
</evidence>
<feature type="compositionally biased region" description="Low complexity" evidence="1">
    <location>
        <begin position="72"/>
        <end position="98"/>
    </location>
</feature>
<proteinExistence type="predicted"/>
<gene>
    <name evidence="2" type="ORF">B0T17DRAFT_189043</name>
</gene>
<sequence>MRFESHARSPNRLRFRSRSRPASVSFADVPPSDWPPTTYLRPIIRQTYRPPVDDLDDRDPSSTWGGRTYYQPESSYRSDSPESYYSSSPAPSRPATPTRRPRSRAPTPPPRRSERPQQPQHFGYRVGTGFPPPRAPSSGPRSSRVSSRHRTPPPLPRPSPFSAIPPPFYGHPVHRVPPITRYGYPGPPPISRPPSAPAMMNFYPPPPMMRLPAPGMPFYGPPLPINRPFGPMPGPPPPEPMLPRPPTPGPSYVPSTAPPSSIVESQRTMERKLRRVESRISEVERIRLDRERIERKKRAKAERDAFKKAERAIREKLERSKAKKEQKRMDNHISNVVRGTVERTLAENDMLWRGRDSVSEHDPQYRMRIQDTGSVYDSGRPMIPTRGGLGADLQPRRGAREPMDAIPSRALDDLARIIYELDLNRNPL</sequence>
<feature type="region of interest" description="Disordered" evidence="1">
    <location>
        <begin position="228"/>
        <end position="269"/>
    </location>
</feature>
<dbReference type="AlphaFoldDB" id="A0AA39X8Y9"/>